<comment type="caution">
    <text evidence="2">The sequence shown here is derived from an EMBL/GenBank/DDBJ whole genome shotgun (WGS) entry which is preliminary data.</text>
</comment>
<keyword evidence="1" id="KW-0732">Signal</keyword>
<organism evidence="2 3">
    <name type="scientific">Bacillus cereus</name>
    <dbReference type="NCBI Taxonomy" id="1396"/>
    <lineage>
        <taxon>Bacteria</taxon>
        <taxon>Bacillati</taxon>
        <taxon>Bacillota</taxon>
        <taxon>Bacilli</taxon>
        <taxon>Bacillales</taxon>
        <taxon>Bacillaceae</taxon>
        <taxon>Bacillus</taxon>
        <taxon>Bacillus cereus group</taxon>
    </lineage>
</organism>
<dbReference type="Proteomes" id="UP000035214">
    <property type="component" value="Unassembled WGS sequence"/>
</dbReference>
<feature type="signal peptide" evidence="1">
    <location>
        <begin position="1"/>
        <end position="21"/>
    </location>
</feature>
<evidence type="ECO:0000256" key="1">
    <source>
        <dbReference type="SAM" id="SignalP"/>
    </source>
</evidence>
<protein>
    <recommendedName>
        <fullName evidence="4">Lipoprotein</fullName>
    </recommendedName>
</protein>
<name>A0A0G8F6X4_BACCE</name>
<dbReference type="EMBL" id="LCYI01000013">
    <property type="protein sequence ID" value="KLA31522.1"/>
    <property type="molecule type" value="Genomic_DNA"/>
</dbReference>
<accession>A0A0G8F6X4</accession>
<dbReference type="PROSITE" id="PS51257">
    <property type="entry name" value="PROKAR_LIPOPROTEIN"/>
    <property type="match status" value="1"/>
</dbReference>
<gene>
    <name evidence="2" type="ORF">B4077_2930</name>
</gene>
<evidence type="ECO:0008006" key="4">
    <source>
        <dbReference type="Google" id="ProtNLM"/>
    </source>
</evidence>
<sequence>MKKIFIIVALCLSIASLTACSSNNNTKTPIESKQEKKE</sequence>
<dbReference type="AlphaFoldDB" id="A0A0G8F6X4"/>
<dbReference type="PATRIC" id="fig|1396.428.peg.2392"/>
<proteinExistence type="predicted"/>
<evidence type="ECO:0000313" key="3">
    <source>
        <dbReference type="Proteomes" id="UP000035214"/>
    </source>
</evidence>
<reference evidence="2 3" key="1">
    <citation type="submission" date="2015-04" db="EMBL/GenBank/DDBJ databases">
        <title>Draft Genome Sequences of Eight Spore-Forming Food Isolates of Bacillus cereus Genome sequencing.</title>
        <authorList>
            <person name="Krawcyk A.O."/>
            <person name="de Jong A."/>
            <person name="Eijlander R.T."/>
            <person name="Berendsen E.M."/>
            <person name="Holsappel S."/>
            <person name="Wells-Bennik M."/>
            <person name="Kuipers O.P."/>
        </authorList>
    </citation>
    <scope>NUCLEOTIDE SEQUENCE [LARGE SCALE GENOMIC DNA]</scope>
    <source>
        <strain evidence="2 3">B4077</strain>
    </source>
</reference>
<feature type="chain" id="PRO_5005197575" description="Lipoprotein" evidence="1">
    <location>
        <begin position="22"/>
        <end position="38"/>
    </location>
</feature>
<evidence type="ECO:0000313" key="2">
    <source>
        <dbReference type="EMBL" id="KLA31522.1"/>
    </source>
</evidence>